<dbReference type="NCBIfam" id="TIGR02727">
    <property type="entry name" value="MTHFS_bact"/>
    <property type="match status" value="1"/>
</dbReference>
<accession>G0ADZ8</accession>
<name>G0ADZ8_COLFT</name>
<gene>
    <name evidence="5" type="ordered locus">CFU_4025</name>
</gene>
<evidence type="ECO:0000256" key="3">
    <source>
        <dbReference type="ARBA" id="ARBA00022840"/>
    </source>
</evidence>
<evidence type="ECO:0000256" key="1">
    <source>
        <dbReference type="ARBA" id="ARBA00010638"/>
    </source>
</evidence>
<dbReference type="AlphaFoldDB" id="G0ADZ8"/>
<dbReference type="GO" id="GO:0009396">
    <property type="term" value="P:folic acid-containing compound biosynthetic process"/>
    <property type="evidence" value="ECO:0007669"/>
    <property type="project" value="TreeGrafter"/>
</dbReference>
<dbReference type="InterPro" id="IPR024185">
    <property type="entry name" value="FTHF_cligase-like_sf"/>
</dbReference>
<sequence>MRFELRFEPRFKLRIKHITANLILRVRTMTSSIACDARDATPGPDKAQLRRALLATRQAIDPAHRRNWDAELGKRVIAWASGWGLAYPDGTLGVYWPIRGEPDLQPAYAELTARGMRLALPVVIDVDSPLRFVGWSPGEAMVKDGFGVAIPASYVTVIPQALLIPCVGFNRNKIRLGYGGGFYDRTLAPLARPQTVGIAYSCALAEFDGAAHDIALDAVITEAMSL</sequence>
<organism evidence="5 6">
    <name type="scientific">Collimonas fungivorans (strain Ter331)</name>
    <dbReference type="NCBI Taxonomy" id="1005048"/>
    <lineage>
        <taxon>Bacteria</taxon>
        <taxon>Pseudomonadati</taxon>
        <taxon>Pseudomonadota</taxon>
        <taxon>Betaproteobacteria</taxon>
        <taxon>Burkholderiales</taxon>
        <taxon>Oxalobacteraceae</taxon>
        <taxon>Collimonas</taxon>
    </lineage>
</organism>
<keyword evidence="2 4" id="KW-0547">Nucleotide-binding</keyword>
<dbReference type="eggNOG" id="COG0212">
    <property type="taxonomic scope" value="Bacteria"/>
</dbReference>
<reference evidence="5 6" key="2">
    <citation type="journal article" date="2006" name="J. Microbiol. Methods">
        <title>Genomic flank-sequencing of plasposon insertion sites for rapid identification of functional genes.</title>
        <authorList>
            <person name="Leveau J.H."/>
            <person name="Gerards S."/>
            <person name="Fritsche K."/>
            <person name="Zondag G."/>
            <person name="van Veen J.A."/>
        </authorList>
    </citation>
    <scope>NUCLEOTIDE SEQUENCE [LARGE SCALE GENOMIC DNA]</scope>
    <source>
        <strain evidence="5 6">Ter331</strain>
    </source>
</reference>
<evidence type="ECO:0000313" key="5">
    <source>
        <dbReference type="EMBL" id="AEK63847.1"/>
    </source>
</evidence>
<dbReference type="Pfam" id="PF01812">
    <property type="entry name" value="5-FTHF_cyc-lig"/>
    <property type="match status" value="1"/>
</dbReference>
<evidence type="ECO:0000256" key="2">
    <source>
        <dbReference type="ARBA" id="ARBA00022741"/>
    </source>
</evidence>
<comment type="catalytic activity">
    <reaction evidence="4">
        <text>(6S)-5-formyl-5,6,7,8-tetrahydrofolate + ATP = (6R)-5,10-methenyltetrahydrofolate + ADP + phosphate</text>
        <dbReference type="Rhea" id="RHEA:10488"/>
        <dbReference type="ChEBI" id="CHEBI:30616"/>
        <dbReference type="ChEBI" id="CHEBI:43474"/>
        <dbReference type="ChEBI" id="CHEBI:57455"/>
        <dbReference type="ChEBI" id="CHEBI:57457"/>
        <dbReference type="ChEBI" id="CHEBI:456216"/>
        <dbReference type="EC" id="6.3.3.2"/>
    </reaction>
</comment>
<protein>
    <recommendedName>
        <fullName evidence="4">5-formyltetrahydrofolate cyclo-ligase</fullName>
        <ecNumber evidence="4">6.3.3.2</ecNumber>
    </recommendedName>
</protein>
<reference evidence="5 6" key="4">
    <citation type="journal article" date="2010" name="Environ. Microbiol.">
        <title>The bacterial genus Collimonas: mycophagy, weathering and other adaptive solutions to life in oligotrophic soil environments.</title>
        <authorList>
            <person name="Leveau J.H."/>
            <person name="Uroz S."/>
            <person name="de Boer W."/>
        </authorList>
    </citation>
    <scope>NUCLEOTIDE SEQUENCE [LARGE SCALE GENOMIC DNA]</scope>
    <source>
        <strain evidence="5 6">Ter331</strain>
    </source>
</reference>
<dbReference type="InterPro" id="IPR002698">
    <property type="entry name" value="FTHF_cligase"/>
</dbReference>
<dbReference type="EC" id="6.3.3.2" evidence="4"/>
<comment type="similarity">
    <text evidence="1 4">Belongs to the 5-formyltetrahydrofolate cyclo-ligase family.</text>
</comment>
<evidence type="ECO:0000256" key="4">
    <source>
        <dbReference type="RuleBase" id="RU361279"/>
    </source>
</evidence>
<keyword evidence="6" id="KW-1185">Reference proteome</keyword>
<dbReference type="SUPFAM" id="SSF100950">
    <property type="entry name" value="NagB/RpiA/CoA transferase-like"/>
    <property type="match status" value="1"/>
</dbReference>
<dbReference type="InterPro" id="IPR037171">
    <property type="entry name" value="NagB/RpiA_transferase-like"/>
</dbReference>
<evidence type="ECO:0000313" key="6">
    <source>
        <dbReference type="Proteomes" id="UP000008392"/>
    </source>
</evidence>
<keyword evidence="4" id="KW-0479">Metal-binding</keyword>
<comment type="cofactor">
    <cofactor evidence="4">
        <name>Mg(2+)</name>
        <dbReference type="ChEBI" id="CHEBI:18420"/>
    </cofactor>
</comment>
<dbReference type="PANTHER" id="PTHR23407">
    <property type="entry name" value="ATPASE INHIBITOR/5-FORMYLTETRAHYDROFOLATE CYCLO-LIGASE"/>
    <property type="match status" value="1"/>
</dbReference>
<dbReference type="KEGG" id="cfu:CFU_4025"/>
<reference evidence="5 6" key="1">
    <citation type="journal article" date="2004" name="Environ. Microbiol.">
        <title>Phylogeny-function analysis of (meta)genomic libraries: screening for expression of ribosomal RNA genes by large-insert library fluorescent in situ hybridization (LIL-FISH).</title>
        <authorList>
            <person name="Leveau J.H."/>
            <person name="Gerards S."/>
            <person name="de Boer W."/>
            <person name="van Veen J.A."/>
        </authorList>
    </citation>
    <scope>NUCLEOTIDE SEQUENCE [LARGE SCALE GENOMIC DNA]</scope>
    <source>
        <strain evidence="5 6">Ter331</strain>
    </source>
</reference>
<dbReference type="GO" id="GO:0035999">
    <property type="term" value="P:tetrahydrofolate interconversion"/>
    <property type="evidence" value="ECO:0007669"/>
    <property type="project" value="TreeGrafter"/>
</dbReference>
<keyword evidence="3 4" id="KW-0067">ATP-binding</keyword>
<dbReference type="PANTHER" id="PTHR23407:SF1">
    <property type="entry name" value="5-FORMYLTETRAHYDROFOLATE CYCLO-LIGASE"/>
    <property type="match status" value="1"/>
</dbReference>
<keyword evidence="5" id="KW-0436">Ligase</keyword>
<dbReference type="Gene3D" id="3.40.50.10420">
    <property type="entry name" value="NagB/RpiA/CoA transferase-like"/>
    <property type="match status" value="1"/>
</dbReference>
<dbReference type="GO" id="GO:0005524">
    <property type="term" value="F:ATP binding"/>
    <property type="evidence" value="ECO:0007669"/>
    <property type="project" value="UniProtKB-KW"/>
</dbReference>
<dbReference type="Proteomes" id="UP000008392">
    <property type="component" value="Chromosome"/>
</dbReference>
<proteinExistence type="inferred from homology"/>
<dbReference type="HOGENOM" id="CLU_066245_0_1_4"/>
<reference evidence="6" key="6">
    <citation type="submission" date="2011-05" db="EMBL/GenBank/DDBJ databases">
        <title>Complete sequence of Collimonas fungivorans Ter331.</title>
        <authorList>
            <person name="Leveau J.H."/>
        </authorList>
    </citation>
    <scope>NUCLEOTIDE SEQUENCE [LARGE SCALE GENOMIC DNA]</scope>
    <source>
        <strain evidence="6">Ter331</strain>
    </source>
</reference>
<dbReference type="STRING" id="1005048.CFU_4025"/>
<keyword evidence="4" id="KW-0460">Magnesium</keyword>
<reference evidence="5 6" key="3">
    <citation type="journal article" date="2008" name="FEMS Microbiol. Ecol.">
        <title>Identification and characterization of genes underlying chitinolysis in Collimonas fungivorans Ter331.</title>
        <authorList>
            <person name="Fritsche K."/>
            <person name="de Boer W."/>
            <person name="Gerards S."/>
            <person name="van den Berg M."/>
            <person name="van Veen J.A."/>
            <person name="Leveau J.H."/>
        </authorList>
    </citation>
    <scope>NUCLEOTIDE SEQUENCE [LARGE SCALE GENOMIC DNA]</scope>
    <source>
        <strain evidence="5 6">Ter331</strain>
    </source>
</reference>
<dbReference type="GO" id="GO:0046872">
    <property type="term" value="F:metal ion binding"/>
    <property type="evidence" value="ECO:0007669"/>
    <property type="project" value="UniProtKB-KW"/>
</dbReference>
<dbReference type="GO" id="GO:0030272">
    <property type="term" value="F:5-formyltetrahydrofolate cyclo-ligase activity"/>
    <property type="evidence" value="ECO:0007669"/>
    <property type="project" value="UniProtKB-EC"/>
</dbReference>
<dbReference type="EMBL" id="CP002745">
    <property type="protein sequence ID" value="AEK63847.1"/>
    <property type="molecule type" value="Genomic_DNA"/>
</dbReference>
<reference evidence="5 6" key="5">
    <citation type="journal article" date="2011" name="ISME J.">
        <title>Dual transcriptional profiling of a bacterial/fungal confrontation: Collimonas fungivorans versus Aspergillus niger.</title>
        <authorList>
            <person name="Mela F."/>
            <person name="Fritsche K."/>
            <person name="de Boer W."/>
            <person name="van Veen J.A."/>
            <person name="de Graaff L.H."/>
            <person name="van den Berg M."/>
            <person name="Leveau J.H."/>
        </authorList>
    </citation>
    <scope>NUCLEOTIDE SEQUENCE [LARGE SCALE GENOMIC DNA]</scope>
    <source>
        <strain evidence="5 6">Ter331</strain>
    </source>
</reference>